<comment type="similarity">
    <text evidence="1 2">Belongs to the Dps family.</text>
</comment>
<dbReference type="InterPro" id="IPR009078">
    <property type="entry name" value="Ferritin-like_SF"/>
</dbReference>
<dbReference type="AlphaFoldDB" id="D6TWG3"/>
<evidence type="ECO:0000313" key="4">
    <source>
        <dbReference type="EMBL" id="EFH84546.1"/>
    </source>
</evidence>
<dbReference type="eggNOG" id="COG0783">
    <property type="taxonomic scope" value="Bacteria"/>
</dbReference>
<evidence type="ECO:0000313" key="5">
    <source>
        <dbReference type="Proteomes" id="UP000004508"/>
    </source>
</evidence>
<dbReference type="OrthoDB" id="9797023at2"/>
<dbReference type="InParanoid" id="D6TWG3"/>
<dbReference type="InterPro" id="IPR008331">
    <property type="entry name" value="Ferritin_DPS_dom"/>
</dbReference>
<dbReference type="STRING" id="485913.Krac_5617"/>
<dbReference type="RefSeq" id="WP_007916188.1">
    <property type="nucleotide sequence ID" value="NZ_ADVG01000003.1"/>
</dbReference>
<dbReference type="PIRSF" id="PIRSF005900">
    <property type="entry name" value="Dps"/>
    <property type="match status" value="1"/>
</dbReference>
<dbReference type="GO" id="GO:0008199">
    <property type="term" value="F:ferric iron binding"/>
    <property type="evidence" value="ECO:0007669"/>
    <property type="project" value="InterPro"/>
</dbReference>
<proteinExistence type="inferred from homology"/>
<dbReference type="Gene3D" id="1.20.1260.10">
    <property type="match status" value="1"/>
</dbReference>
<accession>D6TWG3</accession>
<dbReference type="PANTHER" id="PTHR42932:SF3">
    <property type="entry name" value="DNA PROTECTION DURING STARVATION PROTEIN"/>
    <property type="match status" value="1"/>
</dbReference>
<dbReference type="FunCoup" id="D6TWG3">
    <property type="interactions" value="209"/>
</dbReference>
<keyword evidence="5" id="KW-1185">Reference proteome</keyword>
<gene>
    <name evidence="4" type="ORF">Krac_5617</name>
</gene>
<dbReference type="EMBL" id="ADVG01000003">
    <property type="protein sequence ID" value="EFH84546.1"/>
    <property type="molecule type" value="Genomic_DNA"/>
</dbReference>
<dbReference type="InterPro" id="IPR002177">
    <property type="entry name" value="DPS_DNA-bd"/>
</dbReference>
<dbReference type="CDD" id="cd01043">
    <property type="entry name" value="DPS"/>
    <property type="match status" value="1"/>
</dbReference>
<dbReference type="PRINTS" id="PR01346">
    <property type="entry name" value="HELNAPAPROT"/>
</dbReference>
<sequence length="175" mass="19590">MTKTLQETRTPAQTSALGLEAEADLTSLQIQAVTDILNHVIATTTALFVKTKSYHWHVSGPHFRDYHLLFDEQAQALFASIDVLAERVRSIGGTTIRSIGQVSHLQRIEDDDATDISASEMVQHVLLDTKILLQLLRQAHTISEECHDIATTSVLENLLDETEKRRWFLTEVATA</sequence>
<dbReference type="InterPro" id="IPR012347">
    <property type="entry name" value="Ferritin-like"/>
</dbReference>
<protein>
    <submittedName>
        <fullName evidence="4">Ferritin Dps family protein</fullName>
    </submittedName>
</protein>
<dbReference type="SUPFAM" id="SSF47240">
    <property type="entry name" value="Ferritin-like"/>
    <property type="match status" value="1"/>
</dbReference>
<name>D6TWG3_KTERA</name>
<feature type="domain" description="Ferritin/DPS" evidence="3">
    <location>
        <begin position="35"/>
        <end position="172"/>
    </location>
</feature>
<evidence type="ECO:0000259" key="3">
    <source>
        <dbReference type="Pfam" id="PF00210"/>
    </source>
</evidence>
<evidence type="ECO:0000256" key="2">
    <source>
        <dbReference type="RuleBase" id="RU003875"/>
    </source>
</evidence>
<dbReference type="Pfam" id="PF00210">
    <property type="entry name" value="Ferritin"/>
    <property type="match status" value="1"/>
</dbReference>
<organism evidence="4 5">
    <name type="scientific">Ktedonobacter racemifer DSM 44963</name>
    <dbReference type="NCBI Taxonomy" id="485913"/>
    <lineage>
        <taxon>Bacteria</taxon>
        <taxon>Bacillati</taxon>
        <taxon>Chloroflexota</taxon>
        <taxon>Ktedonobacteria</taxon>
        <taxon>Ktedonobacterales</taxon>
        <taxon>Ktedonobacteraceae</taxon>
        <taxon>Ktedonobacter</taxon>
    </lineage>
</organism>
<dbReference type="Proteomes" id="UP000004508">
    <property type="component" value="Unassembled WGS sequence"/>
</dbReference>
<evidence type="ECO:0000256" key="1">
    <source>
        <dbReference type="ARBA" id="ARBA00009497"/>
    </source>
</evidence>
<comment type="caution">
    <text evidence="4">The sequence shown here is derived from an EMBL/GenBank/DDBJ whole genome shotgun (WGS) entry which is preliminary data.</text>
</comment>
<reference evidence="4 5" key="1">
    <citation type="journal article" date="2011" name="Stand. Genomic Sci.">
        <title>Non-contiguous finished genome sequence and contextual data of the filamentous soil bacterium Ktedonobacter racemifer type strain (SOSP1-21).</title>
        <authorList>
            <person name="Chang Y.J."/>
            <person name="Land M."/>
            <person name="Hauser L."/>
            <person name="Chertkov O."/>
            <person name="Del Rio T.G."/>
            <person name="Nolan M."/>
            <person name="Copeland A."/>
            <person name="Tice H."/>
            <person name="Cheng J.F."/>
            <person name="Lucas S."/>
            <person name="Han C."/>
            <person name="Goodwin L."/>
            <person name="Pitluck S."/>
            <person name="Ivanova N."/>
            <person name="Ovchinikova G."/>
            <person name="Pati A."/>
            <person name="Chen A."/>
            <person name="Palaniappan K."/>
            <person name="Mavromatis K."/>
            <person name="Liolios K."/>
            <person name="Brettin T."/>
            <person name="Fiebig A."/>
            <person name="Rohde M."/>
            <person name="Abt B."/>
            <person name="Goker M."/>
            <person name="Detter J.C."/>
            <person name="Woyke T."/>
            <person name="Bristow J."/>
            <person name="Eisen J.A."/>
            <person name="Markowitz V."/>
            <person name="Hugenholtz P."/>
            <person name="Kyrpides N.C."/>
            <person name="Klenk H.P."/>
            <person name="Lapidus A."/>
        </authorList>
    </citation>
    <scope>NUCLEOTIDE SEQUENCE [LARGE SCALE GENOMIC DNA]</scope>
    <source>
        <strain evidence="5">DSM 44963</strain>
    </source>
</reference>
<dbReference type="PANTHER" id="PTHR42932">
    <property type="entry name" value="GENERAL STRESS PROTEIN 20U"/>
    <property type="match status" value="1"/>
</dbReference>